<dbReference type="GO" id="GO:0005525">
    <property type="term" value="F:GTP binding"/>
    <property type="evidence" value="ECO:0007669"/>
    <property type="project" value="UniProtKB-KW"/>
</dbReference>
<proteinExistence type="inferred from homology"/>
<dbReference type="SUPFAM" id="SSF52540">
    <property type="entry name" value="P-loop containing nucleoside triphosphate hydrolases"/>
    <property type="match status" value="1"/>
</dbReference>
<dbReference type="NCBIfam" id="TIGR00750">
    <property type="entry name" value="lao"/>
    <property type="match status" value="1"/>
</dbReference>
<comment type="similarity">
    <text evidence="1">Belongs to the SIMIBI class G3E GTPase family. ArgK/MeaB subfamily.</text>
</comment>
<dbReference type="Gene3D" id="3.40.50.300">
    <property type="entry name" value="P-loop containing nucleotide triphosphate hydrolases"/>
    <property type="match status" value="1"/>
</dbReference>
<accession>A0ABD5QLZ8</accession>
<evidence type="ECO:0000256" key="6">
    <source>
        <dbReference type="SAM" id="MobiDB-lite"/>
    </source>
</evidence>
<dbReference type="AlphaFoldDB" id="A0ABD5QLZ8"/>
<feature type="region of interest" description="Disordered" evidence="6">
    <location>
        <begin position="243"/>
        <end position="280"/>
    </location>
</feature>
<evidence type="ECO:0000313" key="9">
    <source>
        <dbReference type="Proteomes" id="UP001596145"/>
    </source>
</evidence>
<dbReference type="InterPro" id="IPR005129">
    <property type="entry name" value="GTPase_ArgK"/>
</dbReference>
<dbReference type="PANTHER" id="PTHR43087:SF1">
    <property type="entry name" value="LAO_AO TRANSPORT SYSTEM ATPASE"/>
    <property type="match status" value="1"/>
</dbReference>
<dbReference type="SMART" id="SM00382">
    <property type="entry name" value="AAA"/>
    <property type="match status" value="1"/>
</dbReference>
<dbReference type="Proteomes" id="UP001596145">
    <property type="component" value="Unassembled WGS sequence"/>
</dbReference>
<dbReference type="PANTHER" id="PTHR43087">
    <property type="entry name" value="LYSINE/ARGININE/ORNITHINE TRANSPORT SYSTEM KINASE"/>
    <property type="match status" value="1"/>
</dbReference>
<feature type="compositionally biased region" description="Acidic residues" evidence="6">
    <location>
        <begin position="260"/>
        <end position="280"/>
    </location>
</feature>
<gene>
    <name evidence="8" type="primary">meaB</name>
    <name evidence="8" type="ORF">ACFPJA_00980</name>
</gene>
<comment type="caution">
    <text evidence="8">The sequence shown here is derived from an EMBL/GenBank/DDBJ whole genome shotgun (WGS) entry which is preliminary data.</text>
</comment>
<reference evidence="8 9" key="1">
    <citation type="journal article" date="2019" name="Int. J. Syst. Evol. Microbiol.">
        <title>The Global Catalogue of Microorganisms (GCM) 10K type strain sequencing project: providing services to taxonomists for standard genome sequencing and annotation.</title>
        <authorList>
            <consortium name="The Broad Institute Genomics Platform"/>
            <consortium name="The Broad Institute Genome Sequencing Center for Infectious Disease"/>
            <person name="Wu L."/>
            <person name="Ma J."/>
        </authorList>
    </citation>
    <scope>NUCLEOTIDE SEQUENCE [LARGE SCALE GENOMIC DNA]</scope>
    <source>
        <strain evidence="8 9">CGMCC 1.16026</strain>
    </source>
</reference>
<dbReference type="InterPro" id="IPR027417">
    <property type="entry name" value="P-loop_NTPase"/>
</dbReference>
<evidence type="ECO:0000256" key="4">
    <source>
        <dbReference type="ARBA" id="ARBA00023134"/>
    </source>
</evidence>
<evidence type="ECO:0000259" key="7">
    <source>
        <dbReference type="SMART" id="SM00382"/>
    </source>
</evidence>
<keyword evidence="4" id="KW-0342">GTP-binding</keyword>
<evidence type="ECO:0000256" key="5">
    <source>
        <dbReference type="ARBA" id="ARBA00023186"/>
    </source>
</evidence>
<keyword evidence="3" id="KW-0378">Hydrolase</keyword>
<dbReference type="GO" id="GO:0016787">
    <property type="term" value="F:hydrolase activity"/>
    <property type="evidence" value="ECO:0007669"/>
    <property type="project" value="UniProtKB-KW"/>
</dbReference>
<organism evidence="8 9">
    <name type="scientific">Halorubrum glutamatedens</name>
    <dbReference type="NCBI Taxonomy" id="2707018"/>
    <lineage>
        <taxon>Archaea</taxon>
        <taxon>Methanobacteriati</taxon>
        <taxon>Methanobacteriota</taxon>
        <taxon>Stenosarchaea group</taxon>
        <taxon>Halobacteria</taxon>
        <taxon>Halobacteriales</taxon>
        <taxon>Haloferacaceae</taxon>
        <taxon>Halorubrum</taxon>
    </lineage>
</organism>
<protein>
    <submittedName>
        <fullName evidence="8">Methylmalonyl Co-A mutase-associated GTPase MeaB</fullName>
    </submittedName>
</protein>
<feature type="region of interest" description="Disordered" evidence="6">
    <location>
        <begin position="1"/>
        <end position="21"/>
    </location>
</feature>
<keyword evidence="2" id="KW-0547">Nucleotide-binding</keyword>
<feature type="domain" description="AAA+ ATPase" evidence="7">
    <location>
        <begin position="72"/>
        <end position="316"/>
    </location>
</feature>
<evidence type="ECO:0000313" key="8">
    <source>
        <dbReference type="EMBL" id="MFC5133303.1"/>
    </source>
</evidence>
<dbReference type="InterPro" id="IPR052040">
    <property type="entry name" value="GTPase/Isobutyryl-CoA_mutase"/>
</dbReference>
<evidence type="ECO:0000256" key="2">
    <source>
        <dbReference type="ARBA" id="ARBA00022741"/>
    </source>
</evidence>
<evidence type="ECO:0000256" key="1">
    <source>
        <dbReference type="ARBA" id="ARBA00009625"/>
    </source>
</evidence>
<dbReference type="RefSeq" id="WP_122104017.1">
    <property type="nucleotide sequence ID" value="NZ_JBHSKV010000001.1"/>
</dbReference>
<name>A0ABD5QLZ8_9EURY</name>
<sequence length="390" mass="40968">MNGRDANWGANSTRGRAASHDRAVELRDRDAELLEELLAGSHRALARVITKIEERTPGYRGIVSTLYDHAGDAAVIGVTGAPGAGKSTLVDKLAAAYRERGDTVGVVAVDPSSPYTGGAVLGDRIRMASNVGDMDVFFRSMSARGQLGGLSTATADAVTALDAFGKDVVMIETVGAGQSEVDVVRTADTVAVLVQPESGDDVQTLKAGILEIGDVFVVNKADMDGAERTLAELEEMVHRREGPTAGLDAGHHGVGVPNDPNDDGSEGEEDDERDASVDDAVDAWTPAVLATVAETGDGIDELIGAFDAHGEFLRESGELSETRRRRYAEEIRTLVRADVGALASEAIERRGGIEALAARVEHKEADPYGLAAEIVDPIAACLEDLEPGDT</sequence>
<dbReference type="EMBL" id="JBHSKV010000001">
    <property type="protein sequence ID" value="MFC5133303.1"/>
    <property type="molecule type" value="Genomic_DNA"/>
</dbReference>
<evidence type="ECO:0000256" key="3">
    <source>
        <dbReference type="ARBA" id="ARBA00022801"/>
    </source>
</evidence>
<dbReference type="InterPro" id="IPR003593">
    <property type="entry name" value="AAA+_ATPase"/>
</dbReference>
<keyword evidence="9" id="KW-1185">Reference proteome</keyword>
<dbReference type="Pfam" id="PF03308">
    <property type="entry name" value="MeaB"/>
    <property type="match status" value="1"/>
</dbReference>
<keyword evidence="5" id="KW-0143">Chaperone</keyword>